<organism evidence="1 2">
    <name type="scientific">Camellia lanceoleosa</name>
    <dbReference type="NCBI Taxonomy" id="1840588"/>
    <lineage>
        <taxon>Eukaryota</taxon>
        <taxon>Viridiplantae</taxon>
        <taxon>Streptophyta</taxon>
        <taxon>Embryophyta</taxon>
        <taxon>Tracheophyta</taxon>
        <taxon>Spermatophyta</taxon>
        <taxon>Magnoliopsida</taxon>
        <taxon>eudicotyledons</taxon>
        <taxon>Gunneridae</taxon>
        <taxon>Pentapetalae</taxon>
        <taxon>asterids</taxon>
        <taxon>Ericales</taxon>
        <taxon>Theaceae</taxon>
        <taxon>Camellia</taxon>
    </lineage>
</organism>
<reference evidence="1 2" key="1">
    <citation type="journal article" date="2022" name="Plant J.">
        <title>Chromosome-level genome of Camellia lanceoleosa provides a valuable resource for understanding genome evolution and self-incompatibility.</title>
        <authorList>
            <person name="Gong W."/>
            <person name="Xiao S."/>
            <person name="Wang L."/>
            <person name="Liao Z."/>
            <person name="Chang Y."/>
            <person name="Mo W."/>
            <person name="Hu G."/>
            <person name="Li W."/>
            <person name="Zhao G."/>
            <person name="Zhu H."/>
            <person name="Hu X."/>
            <person name="Ji K."/>
            <person name="Xiang X."/>
            <person name="Song Q."/>
            <person name="Yuan D."/>
            <person name="Jin S."/>
            <person name="Zhang L."/>
        </authorList>
    </citation>
    <scope>NUCLEOTIDE SEQUENCE [LARGE SCALE GENOMIC DNA]</scope>
    <source>
        <strain evidence="1">SQ_2022a</strain>
    </source>
</reference>
<protein>
    <submittedName>
        <fullName evidence="1">MAPK kinase substrate protein</fullName>
    </submittedName>
</protein>
<keyword evidence="1" id="KW-0418">Kinase</keyword>
<accession>A0ACC0FYU2</accession>
<dbReference type="EMBL" id="CM045769">
    <property type="protein sequence ID" value="KAI7993972.1"/>
    <property type="molecule type" value="Genomic_DNA"/>
</dbReference>
<proteinExistence type="predicted"/>
<sequence length="97" mass="10661">MAALQRSTKSFRREGSSGLVWDDKLLIENMSENPQKEVDQLMHCQSTNRSGMAMKEHGGSNGASSSFFARSFSTPVKNLSGSRKPLMAKKSQSKVHA</sequence>
<keyword evidence="2" id="KW-1185">Reference proteome</keyword>
<name>A0ACC0FYU2_9ERIC</name>
<comment type="caution">
    <text evidence="1">The sequence shown here is derived from an EMBL/GenBank/DDBJ whole genome shotgun (WGS) entry which is preliminary data.</text>
</comment>
<keyword evidence="1" id="KW-0808">Transferase</keyword>
<dbReference type="Proteomes" id="UP001060215">
    <property type="component" value="Chromosome 12"/>
</dbReference>
<evidence type="ECO:0000313" key="1">
    <source>
        <dbReference type="EMBL" id="KAI7993972.1"/>
    </source>
</evidence>
<evidence type="ECO:0000313" key="2">
    <source>
        <dbReference type="Proteomes" id="UP001060215"/>
    </source>
</evidence>
<gene>
    <name evidence="1" type="ORF">LOK49_LG11G01543</name>
</gene>